<keyword evidence="1" id="KW-1133">Transmembrane helix</keyword>
<keyword evidence="1" id="KW-0812">Transmembrane</keyword>
<gene>
    <name evidence="2" type="ORF">BXY64_4229</name>
</gene>
<feature type="transmembrane region" description="Helical" evidence="1">
    <location>
        <begin position="31"/>
        <end position="51"/>
    </location>
</feature>
<organism evidence="2 3">
    <name type="scientific">Marinifilum flexuosum</name>
    <dbReference type="NCBI Taxonomy" id="1117708"/>
    <lineage>
        <taxon>Bacteria</taxon>
        <taxon>Pseudomonadati</taxon>
        <taxon>Bacteroidota</taxon>
        <taxon>Bacteroidia</taxon>
        <taxon>Marinilabiliales</taxon>
        <taxon>Marinifilaceae</taxon>
    </lineage>
</organism>
<comment type="caution">
    <text evidence="2">The sequence shown here is derived from an EMBL/GenBank/DDBJ whole genome shotgun (WGS) entry which is preliminary data.</text>
</comment>
<proteinExistence type="predicted"/>
<keyword evidence="3" id="KW-1185">Reference proteome</keyword>
<evidence type="ECO:0000313" key="2">
    <source>
        <dbReference type="EMBL" id="RKD94066.1"/>
    </source>
</evidence>
<reference evidence="2 3" key="1">
    <citation type="submission" date="2018-09" db="EMBL/GenBank/DDBJ databases">
        <title>Genomic Encyclopedia of Archaeal and Bacterial Type Strains, Phase II (KMG-II): from individual species to whole genera.</title>
        <authorList>
            <person name="Goeker M."/>
        </authorList>
    </citation>
    <scope>NUCLEOTIDE SEQUENCE [LARGE SCALE GENOMIC DNA]</scope>
    <source>
        <strain evidence="2 3">DSM 21950</strain>
    </source>
</reference>
<dbReference type="OrthoDB" id="713837at2"/>
<dbReference type="AlphaFoldDB" id="A0A419WFD9"/>
<sequence>MGRIRVKNKESHYKYYTLFTTMKINLRKEKVVSFLKELTIVTTGVLIALVISNFKENYQVRKYHKASIETINSEVEANYSSLKGVIEKQMQLHDTLVKYIETPIVIGEIFGRMGGLKASELSNAGLDLYKRNKIDAIDFKIMSILAEMDYTSNIVDGKLDRLVNFVYLNILDSSKESKLIVSLHIKDVLNSEKHLLKIYKDYIDKNIETENNKKLLTTSHQKVALDSVSL</sequence>
<dbReference type="Proteomes" id="UP000284531">
    <property type="component" value="Unassembled WGS sequence"/>
</dbReference>
<name>A0A419WFD9_9BACT</name>
<evidence type="ECO:0000256" key="1">
    <source>
        <dbReference type="SAM" id="Phobius"/>
    </source>
</evidence>
<accession>A0A419WFD9</accession>
<dbReference type="RefSeq" id="WP_147376067.1">
    <property type="nucleotide sequence ID" value="NZ_RAPQ01000015.1"/>
</dbReference>
<protein>
    <submittedName>
        <fullName evidence="2">Uncharacterized protein</fullName>
    </submittedName>
</protein>
<dbReference type="EMBL" id="RAPQ01000015">
    <property type="protein sequence ID" value="RKD94066.1"/>
    <property type="molecule type" value="Genomic_DNA"/>
</dbReference>
<keyword evidence="1" id="KW-0472">Membrane</keyword>
<evidence type="ECO:0000313" key="3">
    <source>
        <dbReference type="Proteomes" id="UP000284531"/>
    </source>
</evidence>